<accession>A0AA38YLV4</accession>
<dbReference type="EMBL" id="JARBHA010000019">
    <property type="protein sequence ID" value="KAJ9672843.1"/>
    <property type="molecule type" value="Genomic_DNA"/>
</dbReference>
<protein>
    <submittedName>
        <fullName evidence="1">Uncharacterized protein</fullName>
    </submittedName>
</protein>
<organism evidence="1 2">
    <name type="scientific">Vitis rotundifolia</name>
    <name type="common">Muscadine grape</name>
    <dbReference type="NCBI Taxonomy" id="103349"/>
    <lineage>
        <taxon>Eukaryota</taxon>
        <taxon>Viridiplantae</taxon>
        <taxon>Streptophyta</taxon>
        <taxon>Embryophyta</taxon>
        <taxon>Tracheophyta</taxon>
        <taxon>Spermatophyta</taxon>
        <taxon>Magnoliopsida</taxon>
        <taxon>eudicotyledons</taxon>
        <taxon>Gunneridae</taxon>
        <taxon>Pentapetalae</taxon>
        <taxon>rosids</taxon>
        <taxon>Vitales</taxon>
        <taxon>Vitaceae</taxon>
        <taxon>Viteae</taxon>
        <taxon>Vitis</taxon>
    </lineage>
</organism>
<evidence type="ECO:0000313" key="2">
    <source>
        <dbReference type="Proteomes" id="UP001168098"/>
    </source>
</evidence>
<keyword evidence="2" id="KW-1185">Reference proteome</keyword>
<name>A0AA38YLV4_VITRO</name>
<reference evidence="1 2" key="1">
    <citation type="journal article" date="2023" name="BMC Biotechnol.">
        <title>Vitis rotundifolia cv Carlos genome sequencing.</title>
        <authorList>
            <person name="Huff M."/>
            <person name="Hulse-Kemp A."/>
            <person name="Scheffler B."/>
            <person name="Youngblood R."/>
            <person name="Simpson S."/>
            <person name="Babiker E."/>
            <person name="Staton M."/>
        </authorList>
    </citation>
    <scope>NUCLEOTIDE SEQUENCE [LARGE SCALE GENOMIC DNA]</scope>
    <source>
        <tissue evidence="1">Leaf</tissue>
    </source>
</reference>
<dbReference type="AlphaFoldDB" id="A0AA38YLV4"/>
<sequence>MCMQPACMLTSLHAWPPSNTSHCLHNHHITITCTAHIVIARFQKKTKWEKQRCGVLIFGRRGREKKLKKASYESKEEEESFSSMAEVSCFLHFHEDKKDHDLTPEHIDTLDCLPYWGLYDFDIFNVFLPDHPPITHLLYVRAVDMSKPDSITIVDLLDRENQRGPFFAAVLATIKRVWDRVRR</sequence>
<proteinExistence type="predicted"/>
<comment type="caution">
    <text evidence="1">The sequence shown here is derived from an EMBL/GenBank/DDBJ whole genome shotgun (WGS) entry which is preliminary data.</text>
</comment>
<dbReference type="Proteomes" id="UP001168098">
    <property type="component" value="Unassembled WGS sequence"/>
</dbReference>
<evidence type="ECO:0000313" key="1">
    <source>
        <dbReference type="EMBL" id="KAJ9672843.1"/>
    </source>
</evidence>
<gene>
    <name evidence="1" type="ORF">PVL29_026190</name>
</gene>